<dbReference type="Gene3D" id="2.60.40.10">
    <property type="entry name" value="Immunoglobulins"/>
    <property type="match status" value="1"/>
</dbReference>
<evidence type="ECO:0000259" key="4">
    <source>
        <dbReference type="Pfam" id="PF17210"/>
    </source>
</evidence>
<organism evidence="5 6">
    <name type="scientific">Alloyangia pacifica</name>
    <dbReference type="NCBI Taxonomy" id="311180"/>
    <lineage>
        <taxon>Bacteria</taxon>
        <taxon>Pseudomonadati</taxon>
        <taxon>Pseudomonadota</taxon>
        <taxon>Alphaproteobacteria</taxon>
        <taxon>Rhodobacterales</taxon>
        <taxon>Roseobacteraceae</taxon>
        <taxon>Alloyangia</taxon>
    </lineage>
</organism>
<geneLocation type="plasmid" evidence="5 6">
    <name>unnamed5</name>
</geneLocation>
<dbReference type="KEGG" id="ypac:CEW88_23805"/>
<dbReference type="Proteomes" id="UP000244915">
    <property type="component" value="Plasmid unnamed5"/>
</dbReference>
<dbReference type="InterPro" id="IPR033764">
    <property type="entry name" value="Sdr_B"/>
</dbReference>
<keyword evidence="2" id="KW-0964">Secreted</keyword>
<evidence type="ECO:0000256" key="3">
    <source>
        <dbReference type="ARBA" id="ARBA00022729"/>
    </source>
</evidence>
<dbReference type="EMBL" id="CP022195">
    <property type="protein sequence ID" value="AWI86799.1"/>
    <property type="molecule type" value="Genomic_DNA"/>
</dbReference>
<dbReference type="RefSeq" id="WP_108970895.1">
    <property type="nucleotide sequence ID" value="NZ_CP022195.1"/>
</dbReference>
<protein>
    <recommendedName>
        <fullName evidence="4">SD-repeat containing protein B domain-containing protein</fullName>
    </recommendedName>
</protein>
<dbReference type="AlphaFoldDB" id="A0A2U8HLG0"/>
<sequence>MTYYRSWYDSHHSAFECFTYFKCLAQPKEVELRDCDWPISYFWTYWCASGGSDGRIISCKEETPPPTGSIAGLVWCDLDCDGQQDVEVEITLGDPVFTGATSYESVTCTRYNVASYGDWKSTGAAVIDLVVGAQAGHAGNAPDNTIVELDQGGTWSRSFRLDAGGSYLLSLDAYRNLGAGDAGNRFEIRINGKVVESVVVTEDGRIELEVELSAGLNRIDFVSTSLVGGRGAGIDNVNFQPFIQNATRSEPVKSGVLIKLLDAQGEPVLGADGQPITTVTDASGSYRFDGLPVGEYRIVGVAPDGTEFTLQEQGSDDSRDSDVDGGGLSGMICVTAKDTAQVDLGLCKLPPPNDPPSAIDAAAMDCANTLILVDFSDNYSDSDSADVAVTMIDGQAIVAGGPAVTLSDGVSVLLTAEDSFIFDGADAYAALDIGQSHTASYAVTVADTEGATASASLEVTYCGDANSLESWVAALPETVTFQVRATDLVRPVEDAAYDVRILQGEGNARLDGLYLDQAYCVSRHEPITGAEDIDLAPVVTGRLVLSSDPQVTDVFALNGASVFNGQSAAENLDLVSWILNQQFETSGTSGWVVQRAIWELTDSQDMGFLDVIDPGFGTDTEVQSLLAQAAAHEGYMPGIGDLVAVLIDPDPSDPQNLQPFIAALEFETYDCLC</sequence>
<keyword evidence="3" id="KW-0732">Signal</keyword>
<dbReference type="OrthoDB" id="9773411at2"/>
<evidence type="ECO:0000313" key="5">
    <source>
        <dbReference type="EMBL" id="AWI86799.1"/>
    </source>
</evidence>
<proteinExistence type="predicted"/>
<evidence type="ECO:0000313" key="6">
    <source>
        <dbReference type="Proteomes" id="UP000244915"/>
    </source>
</evidence>
<keyword evidence="5" id="KW-0614">Plasmid</keyword>
<dbReference type="InterPro" id="IPR013783">
    <property type="entry name" value="Ig-like_fold"/>
</dbReference>
<comment type="subcellular location">
    <subcellularLocation>
        <location evidence="1">Secreted</location>
    </subcellularLocation>
</comment>
<gene>
    <name evidence="5" type="ORF">CEW88_23805</name>
</gene>
<evidence type="ECO:0000256" key="2">
    <source>
        <dbReference type="ARBA" id="ARBA00022525"/>
    </source>
</evidence>
<feature type="domain" description="SD-repeat containing protein B" evidence="4">
    <location>
        <begin position="254"/>
        <end position="344"/>
    </location>
</feature>
<evidence type="ECO:0000256" key="1">
    <source>
        <dbReference type="ARBA" id="ARBA00004613"/>
    </source>
</evidence>
<dbReference type="Pfam" id="PF17210">
    <property type="entry name" value="SdrD_B"/>
    <property type="match status" value="1"/>
</dbReference>
<dbReference type="SUPFAM" id="SSF49478">
    <property type="entry name" value="Cna protein B-type domain"/>
    <property type="match status" value="1"/>
</dbReference>
<reference evidence="5 6" key="1">
    <citation type="submission" date="2017-06" db="EMBL/GenBank/DDBJ databases">
        <title>Yangia sp. YSBP01 complete genome sequence.</title>
        <authorList>
            <person name="Woo J.-H."/>
            <person name="Kim H.-S."/>
        </authorList>
    </citation>
    <scope>NUCLEOTIDE SEQUENCE [LARGE SCALE GENOMIC DNA]</scope>
    <source>
        <strain evidence="5 6">YSBP01</strain>
        <plasmid evidence="5 6">unnamed5</plasmid>
    </source>
</reference>
<dbReference type="GO" id="GO:0005576">
    <property type="term" value="C:extracellular region"/>
    <property type="evidence" value="ECO:0007669"/>
    <property type="project" value="UniProtKB-SubCell"/>
</dbReference>
<name>A0A2U8HLG0_9RHOB</name>
<accession>A0A2U8HLG0</accession>